<evidence type="ECO:0000256" key="1">
    <source>
        <dbReference type="SAM" id="Phobius"/>
    </source>
</evidence>
<feature type="transmembrane region" description="Helical" evidence="1">
    <location>
        <begin position="152"/>
        <end position="169"/>
    </location>
</feature>
<dbReference type="Proteomes" id="UP000177273">
    <property type="component" value="Unassembled WGS sequence"/>
</dbReference>
<feature type="transmembrane region" description="Helical" evidence="1">
    <location>
        <begin position="268"/>
        <end position="289"/>
    </location>
</feature>
<protein>
    <recommendedName>
        <fullName evidence="4">Membrane protein 6-pyruvoyl-tetrahydropterin synthase-related domain-containing protein</fullName>
    </recommendedName>
</protein>
<evidence type="ECO:0000313" key="2">
    <source>
        <dbReference type="EMBL" id="OFI47947.1"/>
    </source>
</evidence>
<gene>
    <name evidence="2" type="ORF">BG262_00035</name>
</gene>
<keyword evidence="1" id="KW-0472">Membrane</keyword>
<dbReference type="AlphaFoldDB" id="A0A9Q5JIX1"/>
<proteinExistence type="predicted"/>
<feature type="transmembrane region" description="Helical" evidence="1">
    <location>
        <begin position="335"/>
        <end position="355"/>
    </location>
</feature>
<keyword evidence="1" id="KW-0812">Transmembrane</keyword>
<keyword evidence="1" id="KW-1133">Transmembrane helix</keyword>
<organism evidence="2 3">
    <name type="scientific">Floricoccus penangensis</name>
    <dbReference type="NCBI Taxonomy" id="1859475"/>
    <lineage>
        <taxon>Bacteria</taxon>
        <taxon>Bacillati</taxon>
        <taxon>Bacillota</taxon>
        <taxon>Bacilli</taxon>
        <taxon>Lactobacillales</taxon>
        <taxon>Streptococcaceae</taxon>
        <taxon>Floricoccus</taxon>
    </lineage>
</organism>
<feature type="transmembrane region" description="Helical" evidence="1">
    <location>
        <begin position="71"/>
        <end position="91"/>
    </location>
</feature>
<evidence type="ECO:0008006" key="4">
    <source>
        <dbReference type="Google" id="ProtNLM"/>
    </source>
</evidence>
<keyword evidence="3" id="KW-1185">Reference proteome</keyword>
<feature type="transmembrane region" description="Helical" evidence="1">
    <location>
        <begin position="222"/>
        <end position="243"/>
    </location>
</feature>
<feature type="transmembrane region" description="Helical" evidence="1">
    <location>
        <begin position="537"/>
        <end position="559"/>
    </location>
</feature>
<evidence type="ECO:0000313" key="3">
    <source>
        <dbReference type="Proteomes" id="UP000177273"/>
    </source>
</evidence>
<reference evidence="3" key="1">
    <citation type="submission" date="2016-09" db="EMBL/GenBank/DDBJ databases">
        <title>Draft genome sequence of a novel species of the family Streptococcaceae isolated from flowers.</title>
        <authorList>
            <person name="Chuah L.-O."/>
            <person name="Yap K.-P."/>
            <person name="Thong K.L."/>
            <person name="Liong M.T."/>
            <person name="Ahmad R."/>
            <person name="Rusul G."/>
        </authorList>
    </citation>
    <scope>NUCLEOTIDE SEQUENCE [LARGE SCALE GENOMIC DNA]</scope>
    <source>
        <strain evidence="3">HibF3</strain>
    </source>
</reference>
<name>A0A9Q5JIX1_9LACT</name>
<comment type="caution">
    <text evidence="2">The sequence shown here is derived from an EMBL/GenBank/DDBJ whole genome shotgun (WGS) entry which is preliminary data.</text>
</comment>
<feature type="transmembrane region" description="Helical" evidence="1">
    <location>
        <begin position="181"/>
        <end position="210"/>
    </location>
</feature>
<sequence>MVRNSKIKYHIFIIILVAFTLVIPQLITRNMIMGSDSIFHFNRFYDTSQQIKEKNFQYFISMYGFEQSARIVNALYSPYIAYIHGLIVLISRSWFTYQVSSNFLLYILSGISMYVFLLRANIKNPFILYSSILYMTTYSVLYWVIRQGFSSWGAVVMPFCFSLIFELIQSNYKIPKFRLGIYLALALQVHMLSAFMITIAYLISFTFAFAKTTSKRGFICDILREIIIFILLTLNIWTSYFTILFCDYITQPFINIDMNLSTITQNSYYWLINPVFLLPILVITLVYLPRNWKRFFDADKILFIIMLVYLILSTNLIPWNYLVKINFYLAQLIQFPFRFFIPATIILIYLFTKIFQDTKLKIDKHKLMKLIILISIIQVVTLVLFTLNTWNSKENFLKTGDKTVYLSKEFKYIKESFYDKDKSKSLALVSKGTADYLPDNFTSSKSISKYDVYEEEIIKINPEFKKYVKNNSLIIEWKGNNQTNNIPIVTYKGTQLNLNNKKLIGENYSLSEIGSLNIKKDILNMENTLSVNYVDNIFTRMSIIFTPLSWLVFIILLLIERRKNYEFRN</sequence>
<accession>A0A9Q5JIX1</accession>
<feature type="transmembrane region" description="Helical" evidence="1">
    <location>
        <begin position="126"/>
        <end position="145"/>
    </location>
</feature>
<dbReference type="EMBL" id="MKIQ01000001">
    <property type="protein sequence ID" value="OFI47947.1"/>
    <property type="molecule type" value="Genomic_DNA"/>
</dbReference>
<feature type="transmembrane region" description="Helical" evidence="1">
    <location>
        <begin position="301"/>
        <end position="323"/>
    </location>
</feature>
<feature type="transmembrane region" description="Helical" evidence="1">
    <location>
        <begin position="367"/>
        <end position="387"/>
    </location>
</feature>
<feature type="transmembrane region" description="Helical" evidence="1">
    <location>
        <begin position="103"/>
        <end position="120"/>
    </location>
</feature>
<feature type="transmembrane region" description="Helical" evidence="1">
    <location>
        <begin position="7"/>
        <end position="27"/>
    </location>
</feature>